<comment type="caution">
    <text evidence="1">The sequence shown here is derived from an EMBL/GenBank/DDBJ whole genome shotgun (WGS) entry which is preliminary data.</text>
</comment>
<dbReference type="AlphaFoldDB" id="A0AA38ISD8"/>
<dbReference type="Proteomes" id="UP001168821">
    <property type="component" value="Unassembled WGS sequence"/>
</dbReference>
<name>A0AA38ISD8_9CUCU</name>
<dbReference type="InterPro" id="IPR028194">
    <property type="entry name" value="CC167"/>
</dbReference>
<gene>
    <name evidence="1" type="ORF">Zmor_006476</name>
</gene>
<protein>
    <submittedName>
        <fullName evidence="1">Uncharacterized protein</fullName>
    </submittedName>
</protein>
<reference evidence="1" key="1">
    <citation type="journal article" date="2023" name="G3 (Bethesda)">
        <title>Whole genome assemblies of Zophobas morio and Tenebrio molitor.</title>
        <authorList>
            <person name="Kaur S."/>
            <person name="Stinson S.A."/>
            <person name="diCenzo G.C."/>
        </authorList>
    </citation>
    <scope>NUCLEOTIDE SEQUENCE</scope>
    <source>
        <strain evidence="1">QUZm001</strain>
    </source>
</reference>
<evidence type="ECO:0000313" key="2">
    <source>
        <dbReference type="Proteomes" id="UP001168821"/>
    </source>
</evidence>
<accession>A0AA38ISD8</accession>
<dbReference type="Pfam" id="PF15188">
    <property type="entry name" value="CCDC-167"/>
    <property type="match status" value="1"/>
</dbReference>
<organism evidence="1 2">
    <name type="scientific">Zophobas morio</name>
    <dbReference type="NCBI Taxonomy" id="2755281"/>
    <lineage>
        <taxon>Eukaryota</taxon>
        <taxon>Metazoa</taxon>
        <taxon>Ecdysozoa</taxon>
        <taxon>Arthropoda</taxon>
        <taxon>Hexapoda</taxon>
        <taxon>Insecta</taxon>
        <taxon>Pterygota</taxon>
        <taxon>Neoptera</taxon>
        <taxon>Endopterygota</taxon>
        <taxon>Coleoptera</taxon>
        <taxon>Polyphaga</taxon>
        <taxon>Cucujiformia</taxon>
        <taxon>Tenebrionidae</taxon>
        <taxon>Zophobas</taxon>
    </lineage>
</organism>
<evidence type="ECO:0000313" key="1">
    <source>
        <dbReference type="EMBL" id="KAJ3662117.1"/>
    </source>
</evidence>
<proteinExistence type="predicted"/>
<keyword evidence="2" id="KW-1185">Reference proteome</keyword>
<sequence>MREISKTEQAIKDCYSRVLSLEKKIESDKISDAKKDMMRRELLEVRKLLLMGQTFNMLRQNRVALHYNWYNYIYI</sequence>
<dbReference type="EMBL" id="JALNTZ010000002">
    <property type="protein sequence ID" value="KAJ3662117.1"/>
    <property type="molecule type" value="Genomic_DNA"/>
</dbReference>